<reference evidence="2 3" key="1">
    <citation type="submission" date="2010-08" db="EMBL/GenBank/DDBJ databases">
        <title>Complete sequence of Clostridium cellulovorans 743B.</title>
        <authorList>
            <consortium name="US DOE Joint Genome Institute"/>
            <person name="Lucas S."/>
            <person name="Copeland A."/>
            <person name="Lapidus A."/>
            <person name="Cheng J.-F."/>
            <person name="Bruce D."/>
            <person name="Goodwin L."/>
            <person name="Pitluck S."/>
            <person name="Chertkov O."/>
            <person name="Detter J.C."/>
            <person name="Han C."/>
            <person name="Tapia R."/>
            <person name="Land M."/>
            <person name="Hauser L."/>
            <person name="Chang Y.-J."/>
            <person name="Jeffries C."/>
            <person name="Kyrpides N."/>
            <person name="Ivanova N."/>
            <person name="Mikhailova N."/>
            <person name="Hemme C.L."/>
            <person name="Woyke T."/>
        </authorList>
    </citation>
    <scope>NUCLEOTIDE SEQUENCE [LARGE SCALE GENOMIC DNA]</scope>
    <source>
        <strain evidence="3">ATCC 35296 / DSM 3052 / OCM 3 / 743B</strain>
    </source>
</reference>
<dbReference type="GO" id="GO:0006596">
    <property type="term" value="P:polyamine biosynthetic process"/>
    <property type="evidence" value="ECO:0007669"/>
    <property type="project" value="TreeGrafter"/>
</dbReference>
<evidence type="ECO:0000259" key="1">
    <source>
        <dbReference type="Pfam" id="PF01861"/>
    </source>
</evidence>
<accession>D9SLV8</accession>
<dbReference type="PANTHER" id="PTHR23290:SF0">
    <property type="entry name" value="RRNA N6-ADENOSINE-METHYLTRANSFERASE METTL5"/>
    <property type="match status" value="1"/>
</dbReference>
<dbReference type="STRING" id="573061.Clocel_1945"/>
<gene>
    <name evidence="2" type="ordered locus">Clocel_1945</name>
</gene>
<evidence type="ECO:0000313" key="2">
    <source>
        <dbReference type="EMBL" id="ADL51689.1"/>
    </source>
</evidence>
<dbReference type="PANTHER" id="PTHR23290">
    <property type="entry name" value="RRNA N6-ADENOSINE-METHYLTRANSFERASE METTL5"/>
    <property type="match status" value="1"/>
</dbReference>
<feature type="domain" description="N(4)-bis(aminopropyl)spermidine synthase C-terminal" evidence="1">
    <location>
        <begin position="112"/>
        <end position="324"/>
    </location>
</feature>
<dbReference type="InterPro" id="IPR029063">
    <property type="entry name" value="SAM-dependent_MTases_sf"/>
</dbReference>
<dbReference type="Gene3D" id="3.40.50.150">
    <property type="entry name" value="Vaccinia Virus protein VP39"/>
    <property type="match status" value="1"/>
</dbReference>
<dbReference type="OrthoDB" id="7593728at2"/>
<dbReference type="SUPFAM" id="SSF53335">
    <property type="entry name" value="S-adenosyl-L-methionine-dependent methyltransferases"/>
    <property type="match status" value="1"/>
</dbReference>
<name>D9SLV8_CLOC7</name>
<sequence length="391" mass="44531">MKNYIEEVYNKVSIAEGQSTIENYLFEVYIKGPVSMKDLSVKLGIPIPLVTAIKKEFIKEDILVQKGGVIVSEKGKDYVENQLGYKNLDMKLYNRILEDDYVMEVDFSDELKLVSEYLNNRPTVDVTIDQSKCTPETSFKRALLALKNNSLIGKRILCIGDDDLITVAMALLLKRLYKDTIYSKADIHVADIDKRILDYISSVASKEGLRITLHHHNLKEPFSNDMIDSFDAFFTDPPYTISGMNLFLSRGVSALKKQPGRMIFFSFGNKSPKDTWEMQNLINRMGLNIINIIPRFNKYEGAQIIGGVGQMIVLSTTEKAEPIIKEAFNDKIYTGEFRVTERNYQCKECGEVIVVGYKKGFLNIEQLKEKGCPKCLSKSFDLKEKKVVKDN</sequence>
<dbReference type="InterPro" id="IPR002723">
    <property type="entry name" value="BpsA_C"/>
</dbReference>
<dbReference type="InterPro" id="IPR051720">
    <property type="entry name" value="rRNA_MeTrfase/Polyamine_Synth"/>
</dbReference>
<evidence type="ECO:0000313" key="3">
    <source>
        <dbReference type="Proteomes" id="UP000002730"/>
    </source>
</evidence>
<dbReference type="Proteomes" id="UP000002730">
    <property type="component" value="Chromosome"/>
</dbReference>
<protein>
    <recommendedName>
        <fullName evidence="1">N(4)-bis(aminopropyl)spermidine synthase C-terminal domain-containing protein</fullName>
    </recommendedName>
</protein>
<dbReference type="AlphaFoldDB" id="D9SLV8"/>
<dbReference type="EMBL" id="CP002160">
    <property type="protein sequence ID" value="ADL51689.1"/>
    <property type="molecule type" value="Genomic_DNA"/>
</dbReference>
<dbReference type="eggNOG" id="COG1568">
    <property type="taxonomic scope" value="Bacteria"/>
</dbReference>
<dbReference type="Pfam" id="PF01861">
    <property type="entry name" value="BpsA_C"/>
    <property type="match status" value="1"/>
</dbReference>
<dbReference type="RefSeq" id="WP_010077092.1">
    <property type="nucleotide sequence ID" value="NC_014393.1"/>
</dbReference>
<dbReference type="HOGENOM" id="CLU_042160_0_0_9"/>
<proteinExistence type="predicted"/>
<dbReference type="KEGG" id="ccb:Clocel_1945"/>
<keyword evidence="3" id="KW-1185">Reference proteome</keyword>
<organism evidence="2 3">
    <name type="scientific">Clostridium cellulovorans (strain ATCC 35296 / DSM 3052 / OCM 3 / 743B)</name>
    <dbReference type="NCBI Taxonomy" id="573061"/>
    <lineage>
        <taxon>Bacteria</taxon>
        <taxon>Bacillati</taxon>
        <taxon>Bacillota</taxon>
        <taxon>Clostridia</taxon>
        <taxon>Eubacteriales</taxon>
        <taxon>Clostridiaceae</taxon>
        <taxon>Clostridium</taxon>
    </lineage>
</organism>
<dbReference type="GO" id="GO:0016740">
    <property type="term" value="F:transferase activity"/>
    <property type="evidence" value="ECO:0007669"/>
    <property type="project" value="TreeGrafter"/>
</dbReference>